<dbReference type="Proteomes" id="UP000199354">
    <property type="component" value="Unassembled WGS sequence"/>
</dbReference>
<organism evidence="1 2">
    <name type="scientific">Flavobacterium caeni</name>
    <dbReference type="NCBI Taxonomy" id="490189"/>
    <lineage>
        <taxon>Bacteria</taxon>
        <taxon>Pseudomonadati</taxon>
        <taxon>Bacteroidota</taxon>
        <taxon>Flavobacteriia</taxon>
        <taxon>Flavobacteriales</taxon>
        <taxon>Flavobacteriaceae</taxon>
        <taxon>Flavobacterium</taxon>
    </lineage>
</organism>
<evidence type="ECO:0000313" key="1">
    <source>
        <dbReference type="EMBL" id="SCY80946.1"/>
    </source>
</evidence>
<dbReference type="RefSeq" id="WP_091144298.1">
    <property type="nucleotide sequence ID" value="NZ_FMVF01000011.1"/>
</dbReference>
<protein>
    <recommendedName>
        <fullName evidence="3">NlpE N-terminal domain-containing protein</fullName>
    </recommendedName>
</protein>
<gene>
    <name evidence="1" type="ORF">SAMN02927903_02464</name>
</gene>
<evidence type="ECO:0000313" key="2">
    <source>
        <dbReference type="Proteomes" id="UP000199354"/>
    </source>
</evidence>
<proteinExistence type="predicted"/>
<name>A0A1G5IXZ9_9FLAO</name>
<dbReference type="AlphaFoldDB" id="A0A1G5IXZ9"/>
<sequence length="113" mass="13234">MKTLVALMAVACLASQEVKLEGKYRIEFEKKYQQQTYQITFQGDVYTKRWPDAVTSKGKIKYEKYTAILRKDMEEDPVEIDLRDVGKDTIHFSTRSKRDQSKVVNRGLLIRVK</sequence>
<keyword evidence="2" id="KW-1185">Reference proteome</keyword>
<accession>A0A1G5IXZ9</accession>
<dbReference type="EMBL" id="FMVF01000011">
    <property type="protein sequence ID" value="SCY80946.1"/>
    <property type="molecule type" value="Genomic_DNA"/>
</dbReference>
<evidence type="ECO:0008006" key="3">
    <source>
        <dbReference type="Google" id="ProtNLM"/>
    </source>
</evidence>
<reference evidence="1 2" key="1">
    <citation type="submission" date="2016-10" db="EMBL/GenBank/DDBJ databases">
        <authorList>
            <person name="de Groot N.N."/>
        </authorList>
    </citation>
    <scope>NUCLEOTIDE SEQUENCE [LARGE SCALE GENOMIC DNA]</scope>
    <source>
        <strain evidence="1 2">CGMCC 1.7031</strain>
    </source>
</reference>